<dbReference type="Proteomes" id="UP000722750">
    <property type="component" value="Unassembled WGS sequence"/>
</dbReference>
<evidence type="ECO:0000313" key="2">
    <source>
        <dbReference type="Proteomes" id="UP000722750"/>
    </source>
</evidence>
<accession>A0A942A1D7</accession>
<gene>
    <name evidence="1" type="ORF">MAG551_02144</name>
</gene>
<comment type="caution">
    <text evidence="1">The sequence shown here is derived from an EMBL/GenBank/DDBJ whole genome shotgun (WGS) entry which is preliminary data.</text>
</comment>
<dbReference type="InterPro" id="IPR022453">
    <property type="entry name" value="Znf_MqsA-type"/>
</dbReference>
<sequence>MEKEYSDCYYCGGVVKERLVPREFRWKGKLFVFENVPIGVCAQCGEKVIKPKVAKDIDHILEVNKKPTKTIQVPVYQYEQNIA</sequence>
<reference evidence="1" key="1">
    <citation type="journal article" date="2021" name="ISME J.">
        <title>Fine-scale metabolic discontinuity in a stratified prokaryote microbiome of a Red Sea deep halocline.</title>
        <authorList>
            <person name="Michoud G."/>
            <person name="Ngugi D.K."/>
            <person name="Barozzi A."/>
            <person name="Merlino G."/>
            <person name="Calleja M.L."/>
            <person name="Delgado-Huertas A."/>
            <person name="Moran X.A.G."/>
            <person name="Daffonchio D."/>
        </authorList>
    </citation>
    <scope>NUCLEOTIDE SEQUENCE</scope>
    <source>
        <strain evidence="1">SuakinDeep_MAG55_1</strain>
    </source>
</reference>
<name>A0A942A1D7_9BACT</name>
<dbReference type="EMBL" id="JAANXD010000080">
    <property type="protein sequence ID" value="MBS1259078.1"/>
    <property type="molecule type" value="Genomic_DNA"/>
</dbReference>
<dbReference type="NCBIfam" id="TIGR03831">
    <property type="entry name" value="YgiT_finger"/>
    <property type="match status" value="1"/>
</dbReference>
<evidence type="ECO:0000313" key="1">
    <source>
        <dbReference type="EMBL" id="MBS1259078.1"/>
    </source>
</evidence>
<protein>
    <recommendedName>
        <fullName evidence="3">YgiT-type zinc finger domain protein</fullName>
    </recommendedName>
</protein>
<organism evidence="1 2">
    <name type="scientific">Candidatus Scalindua arabica</name>
    <dbReference type="NCBI Taxonomy" id="1127984"/>
    <lineage>
        <taxon>Bacteria</taxon>
        <taxon>Pseudomonadati</taxon>
        <taxon>Planctomycetota</taxon>
        <taxon>Candidatus Brocadiia</taxon>
        <taxon>Candidatus Brocadiales</taxon>
        <taxon>Candidatus Scalinduaceae</taxon>
        <taxon>Candidatus Scalindua</taxon>
    </lineage>
</organism>
<dbReference type="AlphaFoldDB" id="A0A942A1D7"/>
<dbReference type="Gene3D" id="3.10.20.860">
    <property type="match status" value="1"/>
</dbReference>
<proteinExistence type="predicted"/>
<evidence type="ECO:0008006" key="3">
    <source>
        <dbReference type="Google" id="ProtNLM"/>
    </source>
</evidence>